<dbReference type="Proteomes" id="UP001059745">
    <property type="component" value="Chromosome 1"/>
</dbReference>
<dbReference type="AlphaFoldDB" id="A0AB38TU54"/>
<accession>A0AB38TU54</accession>
<dbReference type="RefSeq" id="WP_080742115.1">
    <property type="nucleotide sequence ID" value="NZ_CADEQD010000005.1"/>
</dbReference>
<feature type="region of interest" description="Disordered" evidence="1">
    <location>
        <begin position="113"/>
        <end position="137"/>
    </location>
</feature>
<evidence type="ECO:0000313" key="2">
    <source>
        <dbReference type="EMBL" id="UWX71200.1"/>
    </source>
</evidence>
<proteinExistence type="predicted"/>
<evidence type="ECO:0000313" key="3">
    <source>
        <dbReference type="Proteomes" id="UP001059745"/>
    </source>
</evidence>
<organism evidence="2 3">
    <name type="scientific">Burkholderia gladioli</name>
    <name type="common">Pseudomonas marginata</name>
    <name type="synonym">Phytomonas marginata</name>
    <dbReference type="NCBI Taxonomy" id="28095"/>
    <lineage>
        <taxon>Bacteria</taxon>
        <taxon>Pseudomonadati</taxon>
        <taxon>Pseudomonadota</taxon>
        <taxon>Betaproteobacteria</taxon>
        <taxon>Burkholderiales</taxon>
        <taxon>Burkholderiaceae</taxon>
        <taxon>Burkholderia</taxon>
    </lineage>
</organism>
<sequence length="157" mass="17539">MRLELTPAHLSALAEGEARNFVDGVRRDLTRDDPALERDIDLDSRLWHAYRAAWTLGIQDSEHLVRFLAIEAYSRDGFYDKPATRAWLSKPGRSADERFHVYVQEITWRSKHPDSLKGVPHGASIDPLAGSGSGGSRPGLGGYWRRLVGRFGGGRRG</sequence>
<protein>
    <submittedName>
        <fullName evidence="2">Uncharacterized protein</fullName>
    </submittedName>
</protein>
<name>A0AB38TU54_BURGA</name>
<gene>
    <name evidence="2" type="ORF">NYZ96_05440</name>
</gene>
<dbReference type="EMBL" id="CP104214">
    <property type="protein sequence ID" value="UWX71200.1"/>
    <property type="molecule type" value="Genomic_DNA"/>
</dbReference>
<evidence type="ECO:0000256" key="1">
    <source>
        <dbReference type="SAM" id="MobiDB-lite"/>
    </source>
</evidence>
<reference evidence="2" key="1">
    <citation type="submission" date="2022-09" db="EMBL/GenBank/DDBJ databases">
        <title>Genomic of Burkholderia gladioli.</title>
        <authorList>
            <person name="Wu H."/>
        </authorList>
    </citation>
    <scope>NUCLEOTIDE SEQUENCE</scope>
    <source>
        <strain evidence="2">ZN-S4</strain>
    </source>
</reference>